<dbReference type="Proteomes" id="UP001165205">
    <property type="component" value="Unassembled WGS sequence"/>
</dbReference>
<organism evidence="3 4">
    <name type="scientific">Aspergillus oryzae</name>
    <name type="common">Yellow koji mold</name>
    <dbReference type="NCBI Taxonomy" id="5062"/>
    <lineage>
        <taxon>Eukaryota</taxon>
        <taxon>Fungi</taxon>
        <taxon>Dikarya</taxon>
        <taxon>Ascomycota</taxon>
        <taxon>Pezizomycotina</taxon>
        <taxon>Eurotiomycetes</taxon>
        <taxon>Eurotiomycetidae</taxon>
        <taxon>Eurotiales</taxon>
        <taxon>Aspergillaceae</taxon>
        <taxon>Aspergillus</taxon>
        <taxon>Aspergillus subgen. Circumdati</taxon>
    </lineage>
</organism>
<dbReference type="PANTHER" id="PTHR40627:SF3">
    <property type="entry name" value="PRENYLTRANSFERASE ASQH2-RELATED"/>
    <property type="match status" value="1"/>
</dbReference>
<dbReference type="AlphaFoldDB" id="A0AAN4YY13"/>
<gene>
    <name evidence="3" type="ORF">Aory04_001161600</name>
</gene>
<dbReference type="Pfam" id="PF11991">
    <property type="entry name" value="Trp_DMAT"/>
    <property type="match status" value="1"/>
</dbReference>
<protein>
    <submittedName>
        <fullName evidence="3">Unnamed protein product</fullName>
    </submittedName>
</protein>
<name>A0AAN4YY13_ASPOZ</name>
<sequence length="524" mass="59820">MHSSLTAIDSIGWVELQDDHLNTSLSPPISRHSGKYVATLDIISVVNESNLPHVAINRPYPYDLQHYTVSYAFWRPSGTKTLQCRRASNMSTPKSDTCSPHQALARGMGFKNHHERLWWATFGPLLEKLLALCNYPVSLEYQHLSFIYHHLLPYLGPYPTVENGFAWKTAYSPDGTPAEVSLNFDGPKKTVRMDHVPISQWSGTPKDPFCQNVALELTKSLADTLPDFIWDWFNHFVQTMFIPEPATDVVLAREPPNFRRMAMQSVNGCDLLTTGVRVKPVFNALWKSIETGIPHDKLLFDSIRNNTELFGAYLPALQVIEDYCQSDRAKEFQTRGCFLSFDATSIKDARLKVYLHGPQTAYMKVEDAFTLGGRLSNPNIQTGVKELRKLWYAVLNLPSDFPESEDLPATDDLYQGWLVNYELRPNNPVPEPKVYIPVAINNKDQDSIVQGLQEFFDRHESMDVRDYRDIFKTLFLDAKNPTGIHHFITFSYKAHPYVTCYYKPHLEPVPVKELEESDVKGLSK</sequence>
<keyword evidence="2" id="KW-0808">Transferase</keyword>
<reference evidence="3" key="1">
    <citation type="submission" date="2023-04" db="EMBL/GenBank/DDBJ databases">
        <title>Aspergillus oryzae NBRC 4228.</title>
        <authorList>
            <person name="Ichikawa N."/>
            <person name="Sato H."/>
            <person name="Tonouchi N."/>
        </authorList>
    </citation>
    <scope>NUCLEOTIDE SEQUENCE</scope>
    <source>
        <strain evidence="3">NBRC 4228</strain>
    </source>
</reference>
<dbReference type="NCBIfam" id="TIGR03429">
    <property type="entry name" value="arom_pren_DMATS"/>
    <property type="match status" value="1"/>
</dbReference>
<evidence type="ECO:0000256" key="1">
    <source>
        <dbReference type="ARBA" id="ARBA00010209"/>
    </source>
</evidence>
<dbReference type="GO" id="GO:0009820">
    <property type="term" value="P:alkaloid metabolic process"/>
    <property type="evidence" value="ECO:0007669"/>
    <property type="project" value="InterPro"/>
</dbReference>
<dbReference type="PANTHER" id="PTHR40627">
    <property type="entry name" value="INDOLE PRENYLTRANSFERASE TDIB-RELATED"/>
    <property type="match status" value="1"/>
</dbReference>
<proteinExistence type="inferred from homology"/>
<comment type="similarity">
    <text evidence="1">Belongs to the tryptophan dimethylallyltransferase family.</text>
</comment>
<evidence type="ECO:0000256" key="2">
    <source>
        <dbReference type="ARBA" id="ARBA00022679"/>
    </source>
</evidence>
<dbReference type="EMBL" id="BSYA01000206">
    <property type="protein sequence ID" value="GMG36614.1"/>
    <property type="molecule type" value="Genomic_DNA"/>
</dbReference>
<accession>A0AAN4YY13</accession>
<dbReference type="CDD" id="cd13929">
    <property type="entry name" value="PT-DMATS_CymD"/>
    <property type="match status" value="1"/>
</dbReference>
<dbReference type="GO" id="GO:0016765">
    <property type="term" value="F:transferase activity, transferring alkyl or aryl (other than methyl) groups"/>
    <property type="evidence" value="ECO:0007669"/>
    <property type="project" value="InterPro"/>
</dbReference>
<dbReference type="InterPro" id="IPR017795">
    <property type="entry name" value="ABBA_NscD-like"/>
</dbReference>
<evidence type="ECO:0000313" key="4">
    <source>
        <dbReference type="Proteomes" id="UP001165205"/>
    </source>
</evidence>
<evidence type="ECO:0000313" key="3">
    <source>
        <dbReference type="EMBL" id="GMG36614.1"/>
    </source>
</evidence>
<comment type="caution">
    <text evidence="3">The sequence shown here is derived from an EMBL/GenBank/DDBJ whole genome shotgun (WGS) entry which is preliminary data.</text>
</comment>